<comment type="caution">
    <text evidence="1">The sequence shown here is derived from an EMBL/GenBank/DDBJ whole genome shotgun (WGS) entry which is preliminary data.</text>
</comment>
<protein>
    <submittedName>
        <fullName evidence="1">Uncharacterized protein</fullName>
    </submittedName>
</protein>
<organism evidence="1 2">
    <name type="scientific">Chaetomium tenue</name>
    <dbReference type="NCBI Taxonomy" id="1854479"/>
    <lineage>
        <taxon>Eukaryota</taxon>
        <taxon>Fungi</taxon>
        <taxon>Dikarya</taxon>
        <taxon>Ascomycota</taxon>
        <taxon>Pezizomycotina</taxon>
        <taxon>Sordariomycetes</taxon>
        <taxon>Sordariomycetidae</taxon>
        <taxon>Sordariales</taxon>
        <taxon>Chaetomiaceae</taxon>
        <taxon>Chaetomium</taxon>
    </lineage>
</organism>
<evidence type="ECO:0000313" key="2">
    <source>
        <dbReference type="Proteomes" id="UP000724584"/>
    </source>
</evidence>
<proteinExistence type="predicted"/>
<sequence>MPNPNPESGGPPRSTGPPCPSRLGSEWSEWISGAQGEPYYAGSRFGPPSNLTFSPKSVFMPGRAERVTSQSDEAWYRIADILFGSERDYSPEGFRAEHTPYHDQVNHVKRFPEEPSPYRSPDSMWTPISDSTNPPGSTPMPGDQNVAPAIDSAEDGASALATDSLPYQEAREDYNQPGPEAAITGINENAGPVVDHPEMVAVPTCTPAHDYPPPPETGFFLPAPPLLYETPHQDFEAAAMGGLEQFFDLEPAVATDPTTTSTPAYNPDMALHHPTAIITAAANHPPPPTCTCGYTPWCVCRLKKRVADLRRENETMRGALGGLRQMLDGHEEWLLGVEEQGMLPGEVVGGLWEWLDQVGGVVSGGGDGSGSGSGMGWR</sequence>
<gene>
    <name evidence="1" type="ORF">F5144DRAFT_630779</name>
</gene>
<evidence type="ECO:0000313" key="1">
    <source>
        <dbReference type="EMBL" id="KAH6627460.1"/>
    </source>
</evidence>
<keyword evidence="2" id="KW-1185">Reference proteome</keyword>
<dbReference type="EMBL" id="JAGIZQ010000005">
    <property type="protein sequence ID" value="KAH6627460.1"/>
    <property type="molecule type" value="Genomic_DNA"/>
</dbReference>
<name>A0ACB7P2N9_9PEZI</name>
<dbReference type="Proteomes" id="UP000724584">
    <property type="component" value="Unassembled WGS sequence"/>
</dbReference>
<accession>A0ACB7P2N9</accession>
<reference evidence="1 2" key="1">
    <citation type="journal article" date="2021" name="Nat. Commun.">
        <title>Genetic determinants of endophytism in the Arabidopsis root mycobiome.</title>
        <authorList>
            <person name="Mesny F."/>
            <person name="Miyauchi S."/>
            <person name="Thiergart T."/>
            <person name="Pickel B."/>
            <person name="Atanasova L."/>
            <person name="Karlsson M."/>
            <person name="Huettel B."/>
            <person name="Barry K.W."/>
            <person name="Haridas S."/>
            <person name="Chen C."/>
            <person name="Bauer D."/>
            <person name="Andreopoulos W."/>
            <person name="Pangilinan J."/>
            <person name="LaButti K."/>
            <person name="Riley R."/>
            <person name="Lipzen A."/>
            <person name="Clum A."/>
            <person name="Drula E."/>
            <person name="Henrissat B."/>
            <person name="Kohler A."/>
            <person name="Grigoriev I.V."/>
            <person name="Martin F.M."/>
            <person name="Hacquard S."/>
        </authorList>
    </citation>
    <scope>NUCLEOTIDE SEQUENCE [LARGE SCALE GENOMIC DNA]</scope>
    <source>
        <strain evidence="1 2">MPI-SDFR-AT-0079</strain>
    </source>
</reference>